<dbReference type="EC" id="3.1.26.4" evidence="2"/>
<evidence type="ECO:0000256" key="2">
    <source>
        <dbReference type="ARBA" id="ARBA00012180"/>
    </source>
</evidence>
<dbReference type="CDD" id="cd09274">
    <property type="entry name" value="RNase_HI_RT_Ty3"/>
    <property type="match status" value="1"/>
</dbReference>
<keyword evidence="16" id="KW-0233">DNA recombination</keyword>
<dbReference type="Gene3D" id="3.30.420.10">
    <property type="entry name" value="Ribonuclease H-like superfamily/Ribonuclease H"/>
    <property type="match status" value="1"/>
</dbReference>
<dbReference type="FunFam" id="3.10.20.370:FF:000001">
    <property type="entry name" value="Retrovirus-related Pol polyprotein from transposon 17.6-like protein"/>
    <property type="match status" value="1"/>
</dbReference>
<dbReference type="InterPro" id="IPR041588">
    <property type="entry name" value="Integrase_H2C2"/>
</dbReference>
<dbReference type="PROSITE" id="PS50878">
    <property type="entry name" value="RT_POL"/>
    <property type="match status" value="1"/>
</dbReference>
<dbReference type="PANTHER" id="PTHR37984">
    <property type="entry name" value="PROTEIN CBG26694"/>
    <property type="match status" value="1"/>
</dbReference>
<evidence type="ECO:0000256" key="12">
    <source>
        <dbReference type="ARBA" id="ARBA00022908"/>
    </source>
</evidence>
<dbReference type="InterPro" id="IPR056924">
    <property type="entry name" value="SH3_Tf2-1"/>
</dbReference>
<dbReference type="Pfam" id="PF17917">
    <property type="entry name" value="RT_RNaseH"/>
    <property type="match status" value="1"/>
</dbReference>
<keyword evidence="21" id="KW-1185">Reference proteome</keyword>
<dbReference type="GO" id="GO:0003677">
    <property type="term" value="F:DNA binding"/>
    <property type="evidence" value="ECO:0007669"/>
    <property type="project" value="UniProtKB-KW"/>
</dbReference>
<evidence type="ECO:0000256" key="6">
    <source>
        <dbReference type="ARBA" id="ARBA00022722"/>
    </source>
</evidence>
<evidence type="ECO:0000256" key="14">
    <source>
        <dbReference type="ARBA" id="ARBA00022932"/>
    </source>
</evidence>
<name>A0ABD0MQV6_CIRMR</name>
<accession>A0ABD0MQV6</accession>
<organism evidence="20 21">
    <name type="scientific">Cirrhinus mrigala</name>
    <name type="common">Mrigala</name>
    <dbReference type="NCBI Taxonomy" id="683832"/>
    <lineage>
        <taxon>Eukaryota</taxon>
        <taxon>Metazoa</taxon>
        <taxon>Chordata</taxon>
        <taxon>Craniata</taxon>
        <taxon>Vertebrata</taxon>
        <taxon>Euteleostomi</taxon>
        <taxon>Actinopterygii</taxon>
        <taxon>Neopterygii</taxon>
        <taxon>Teleostei</taxon>
        <taxon>Ostariophysi</taxon>
        <taxon>Cypriniformes</taxon>
        <taxon>Cyprinidae</taxon>
        <taxon>Labeoninae</taxon>
        <taxon>Labeonini</taxon>
        <taxon>Cirrhinus</taxon>
    </lineage>
</organism>
<keyword evidence="9" id="KW-0255">Endonuclease</keyword>
<keyword evidence="10" id="KW-0378">Hydrolase</keyword>
<dbReference type="GO" id="GO:0006310">
    <property type="term" value="P:DNA recombination"/>
    <property type="evidence" value="ECO:0007669"/>
    <property type="project" value="UniProtKB-KW"/>
</dbReference>
<dbReference type="FunFam" id="3.30.420.10:FF:000032">
    <property type="entry name" value="Retrovirus-related Pol polyprotein from transposon 297-like Protein"/>
    <property type="match status" value="1"/>
</dbReference>
<dbReference type="Pfam" id="PF00665">
    <property type="entry name" value="rve"/>
    <property type="match status" value="1"/>
</dbReference>
<dbReference type="SUPFAM" id="SSF53098">
    <property type="entry name" value="Ribonuclease H-like"/>
    <property type="match status" value="1"/>
</dbReference>
<evidence type="ECO:0000256" key="5">
    <source>
        <dbReference type="ARBA" id="ARBA00022695"/>
    </source>
</evidence>
<evidence type="ECO:0000256" key="1">
    <source>
        <dbReference type="ARBA" id="ARBA00010879"/>
    </source>
</evidence>
<comment type="similarity">
    <text evidence="1">Belongs to the beta type-B retroviral polymerase family. HERV class-II K(HML-2) pol subfamily.</text>
</comment>
<reference evidence="20 21" key="1">
    <citation type="submission" date="2024-05" db="EMBL/GenBank/DDBJ databases">
        <title>Genome sequencing and assembly of Indian major carp, Cirrhinus mrigala (Hamilton, 1822).</title>
        <authorList>
            <person name="Mohindra V."/>
            <person name="Chowdhury L.M."/>
            <person name="Lal K."/>
            <person name="Jena J.K."/>
        </authorList>
    </citation>
    <scope>NUCLEOTIDE SEQUENCE [LARGE SCALE GENOMIC DNA]</scope>
    <source>
        <strain evidence="20">CM1030</strain>
        <tissue evidence="20">Blood</tissue>
    </source>
</reference>
<dbReference type="Gene3D" id="3.10.20.370">
    <property type="match status" value="1"/>
</dbReference>
<dbReference type="SUPFAM" id="SSF56672">
    <property type="entry name" value="DNA/RNA polymerases"/>
    <property type="match status" value="1"/>
</dbReference>
<evidence type="ECO:0000256" key="13">
    <source>
        <dbReference type="ARBA" id="ARBA00022918"/>
    </source>
</evidence>
<evidence type="ECO:0000259" key="18">
    <source>
        <dbReference type="PROSITE" id="PS50878"/>
    </source>
</evidence>
<dbReference type="GO" id="GO:0004523">
    <property type="term" value="F:RNA-DNA hybrid ribonuclease activity"/>
    <property type="evidence" value="ECO:0007669"/>
    <property type="project" value="UniProtKB-EC"/>
</dbReference>
<dbReference type="PROSITE" id="PS50994">
    <property type="entry name" value="INTEGRASE"/>
    <property type="match status" value="1"/>
</dbReference>
<dbReference type="Gene3D" id="1.10.340.70">
    <property type="match status" value="1"/>
</dbReference>
<evidence type="ECO:0000313" key="20">
    <source>
        <dbReference type="EMBL" id="KAL0151543.1"/>
    </source>
</evidence>
<keyword evidence="14" id="KW-0239">DNA-directed DNA polymerase</keyword>
<evidence type="ECO:0000256" key="8">
    <source>
        <dbReference type="ARBA" id="ARBA00022750"/>
    </source>
</evidence>
<evidence type="ECO:0000256" key="15">
    <source>
        <dbReference type="ARBA" id="ARBA00023125"/>
    </source>
</evidence>
<dbReference type="GO" id="GO:0003887">
    <property type="term" value="F:DNA-directed DNA polymerase activity"/>
    <property type="evidence" value="ECO:0007669"/>
    <property type="project" value="UniProtKB-KW"/>
</dbReference>
<dbReference type="InterPro" id="IPR050951">
    <property type="entry name" value="Retrovirus_Pol_polyprotein"/>
</dbReference>
<evidence type="ECO:0000256" key="16">
    <source>
        <dbReference type="ARBA" id="ARBA00023172"/>
    </source>
</evidence>
<evidence type="ECO:0000259" key="19">
    <source>
        <dbReference type="PROSITE" id="PS50994"/>
    </source>
</evidence>
<dbReference type="InterPro" id="IPR001584">
    <property type="entry name" value="Integrase_cat-core"/>
</dbReference>
<keyword evidence="3" id="KW-0645">Protease</keyword>
<evidence type="ECO:0000256" key="7">
    <source>
        <dbReference type="ARBA" id="ARBA00022723"/>
    </source>
</evidence>
<keyword evidence="7" id="KW-0479">Metal-binding</keyword>
<keyword evidence="12" id="KW-0229">DNA integration</keyword>
<dbReference type="InterPro" id="IPR043128">
    <property type="entry name" value="Rev_trsase/Diguanyl_cyclase"/>
</dbReference>
<dbReference type="InterPro" id="IPR012337">
    <property type="entry name" value="RNaseH-like_sf"/>
</dbReference>
<dbReference type="InterPro" id="IPR000477">
    <property type="entry name" value="RT_dom"/>
</dbReference>
<dbReference type="Pfam" id="PF00078">
    <property type="entry name" value="RVT_1"/>
    <property type="match status" value="1"/>
</dbReference>
<feature type="domain" description="Reverse transcriptase" evidence="18">
    <location>
        <begin position="107"/>
        <end position="286"/>
    </location>
</feature>
<dbReference type="AlphaFoldDB" id="A0ABD0MQV6"/>
<dbReference type="GO" id="GO:0046872">
    <property type="term" value="F:metal ion binding"/>
    <property type="evidence" value="ECO:0007669"/>
    <property type="project" value="UniProtKB-KW"/>
</dbReference>
<keyword evidence="4" id="KW-0808">Transferase</keyword>
<keyword evidence="8" id="KW-0064">Aspartyl protease</keyword>
<proteinExistence type="inferred from homology"/>
<dbReference type="PANTHER" id="PTHR37984:SF5">
    <property type="entry name" value="PROTEIN NYNRIN-LIKE"/>
    <property type="match status" value="1"/>
</dbReference>
<keyword evidence="13" id="KW-0695">RNA-directed DNA polymerase</keyword>
<dbReference type="Gene3D" id="3.30.70.270">
    <property type="match status" value="2"/>
</dbReference>
<protein>
    <recommendedName>
        <fullName evidence="17">Gypsy retrotransposon integrase-like protein 1</fullName>
        <ecNumber evidence="2">3.1.26.4</ecNumber>
    </recommendedName>
</protein>
<dbReference type="InterPro" id="IPR036397">
    <property type="entry name" value="RNaseH_sf"/>
</dbReference>
<dbReference type="InterPro" id="IPR043502">
    <property type="entry name" value="DNA/RNA_pol_sf"/>
</dbReference>
<dbReference type="GO" id="GO:0006508">
    <property type="term" value="P:proteolysis"/>
    <property type="evidence" value="ECO:0007669"/>
    <property type="project" value="UniProtKB-KW"/>
</dbReference>
<evidence type="ECO:0000256" key="9">
    <source>
        <dbReference type="ARBA" id="ARBA00022759"/>
    </source>
</evidence>
<evidence type="ECO:0000256" key="4">
    <source>
        <dbReference type="ARBA" id="ARBA00022679"/>
    </source>
</evidence>
<dbReference type="FunFam" id="1.10.340.70:FF:000001">
    <property type="entry name" value="Retrovirus-related Pol polyprotein from transposon gypsy-like Protein"/>
    <property type="match status" value="1"/>
</dbReference>
<dbReference type="EMBL" id="JAMKFB020000241">
    <property type="protein sequence ID" value="KAL0151543.1"/>
    <property type="molecule type" value="Genomic_DNA"/>
</dbReference>
<keyword evidence="15" id="KW-0238">DNA-binding</keyword>
<evidence type="ECO:0000313" key="21">
    <source>
        <dbReference type="Proteomes" id="UP001529510"/>
    </source>
</evidence>
<comment type="caution">
    <text evidence="20">The sequence shown here is derived from an EMBL/GenBank/DDBJ whole genome shotgun (WGS) entry which is preliminary data.</text>
</comment>
<keyword evidence="5" id="KW-0548">Nucleotidyltransferase</keyword>
<evidence type="ECO:0000256" key="3">
    <source>
        <dbReference type="ARBA" id="ARBA00022670"/>
    </source>
</evidence>
<keyword evidence="6" id="KW-0540">Nuclease</keyword>
<dbReference type="Pfam" id="PF24626">
    <property type="entry name" value="SH3_Tf2-1"/>
    <property type="match status" value="1"/>
</dbReference>
<evidence type="ECO:0000256" key="17">
    <source>
        <dbReference type="ARBA" id="ARBA00039658"/>
    </source>
</evidence>
<feature type="domain" description="Integrase catalytic" evidence="19">
    <location>
        <begin position="657"/>
        <end position="815"/>
    </location>
</feature>
<dbReference type="FunFam" id="3.30.70.270:FF:000020">
    <property type="entry name" value="Transposon Tf2-6 polyprotein-like Protein"/>
    <property type="match status" value="1"/>
</dbReference>
<evidence type="ECO:0000256" key="10">
    <source>
        <dbReference type="ARBA" id="ARBA00022801"/>
    </source>
</evidence>
<keyword evidence="11" id="KW-0460">Magnesium</keyword>
<dbReference type="Pfam" id="PF17921">
    <property type="entry name" value="Integrase_H2C2"/>
    <property type="match status" value="1"/>
</dbReference>
<sequence>KLNDWGLERPVALYTAIPPTPTVPSFEAELADLVEKAVQHAQLEEEGKRMLLEQLQQNSDVCSTKLGHTKLLSHQIFLTQEVPVKQKPYRVSPAKLKAMKELIDEMLAAEVIEPSSSAWASPVVLIPKKTGGLRFCVDYRKLNAVTQSDAYPLPNIQEILESLVGASIFTSLDLNSGYWQVHMAPDSQDKTAFVCSFGLFHFKTMPFGLKNAPSTFQRLMERVLGDLRGKVCLVYLDDIIIFSPNKDQHFQDLQLVLNKLREAGLTVNMKKSKFFQSTLKFLGHIVSEEGIQVDSEKTQAIRDFPIPPNLKSLQRFLGMAGWYHRFVPNFSQIAEPLTALKRKGARFKWTAACQDAFDNLKQHLMESPILGHPDFNLPLVVYTDSSDVGLGAVLCQQRRPGTEEVLAYASRTLNRAERNYSTTEQECLAVVWALEKWRYYLEGRYFTVVTDHSSLKWVFKTNKPSTRLMRWALRLQEFTFAVEYRRGKYNLVPDALSRIPSDQSNLSTCAAVLKPTKKEPPATVFPLTDEEIWRAQQDDQEVQEIYQSILEDGEKIINSVTKLTIIEDKVYRVVQLPHRSLYQVWIPGPLRSRLMSFFHDDPLSGHLGRYKTYRRLQALVYWPKMSQDVKAYVTRCQTCQCYKPESKKPAGKLQQTQAIKPWEMLGVDLMGPFPRSSQLNSYLLVVVDYYSKWVEIFPLRKATAGVVSKLMIKEIFTRWGVPDYVLSDQGPQFVSKTFSETCKGWNSTQKFTTAYHPQTNFTERVNRTLKTMVACYVGSHHHQWDQHLHEFRFALNSSVQESTGVTPAELNLNRLLRGPLDMVLQPQDVAPDTAIYNNIVQLQELKGLVEKNLYRARLRQKRNYDRKRRELSFRTNDRVWIRSHPLSKAEKKFSAKLAPKWQGPYRIVRRMGPLTYQVVQEKTGEDLRVIHISQLKTCYPTAQQLDEIQHRQLVEIFKEEDADEEFLGFSENDLKTDEKKTDSAY</sequence>
<dbReference type="GO" id="GO:0004190">
    <property type="term" value="F:aspartic-type endopeptidase activity"/>
    <property type="evidence" value="ECO:0007669"/>
    <property type="project" value="UniProtKB-KW"/>
</dbReference>
<dbReference type="GO" id="GO:0015074">
    <property type="term" value="P:DNA integration"/>
    <property type="evidence" value="ECO:0007669"/>
    <property type="project" value="UniProtKB-KW"/>
</dbReference>
<dbReference type="InterPro" id="IPR041373">
    <property type="entry name" value="RT_RNaseH"/>
</dbReference>
<feature type="non-terminal residue" evidence="20">
    <location>
        <position position="1"/>
    </location>
</feature>
<dbReference type="GO" id="GO:0003964">
    <property type="term" value="F:RNA-directed DNA polymerase activity"/>
    <property type="evidence" value="ECO:0007669"/>
    <property type="project" value="UniProtKB-KW"/>
</dbReference>
<evidence type="ECO:0000256" key="11">
    <source>
        <dbReference type="ARBA" id="ARBA00022842"/>
    </source>
</evidence>
<gene>
    <name evidence="20" type="ORF">M9458_053195</name>
</gene>
<dbReference type="Gene3D" id="3.10.10.10">
    <property type="entry name" value="HIV Type 1 Reverse Transcriptase, subunit A, domain 1"/>
    <property type="match status" value="1"/>
</dbReference>
<dbReference type="Proteomes" id="UP001529510">
    <property type="component" value="Unassembled WGS sequence"/>
</dbReference>
<dbReference type="CDD" id="cd01647">
    <property type="entry name" value="RT_LTR"/>
    <property type="match status" value="1"/>
</dbReference>